<keyword evidence="2" id="KW-0521">NADP</keyword>
<dbReference type="Pfam" id="PF00106">
    <property type="entry name" value="adh_short"/>
    <property type="match status" value="1"/>
</dbReference>
<dbReference type="PROSITE" id="PS00061">
    <property type="entry name" value="ADH_SHORT"/>
    <property type="match status" value="1"/>
</dbReference>
<dbReference type="SUPFAM" id="SSF51735">
    <property type="entry name" value="NAD(P)-binding Rossmann-fold domains"/>
    <property type="match status" value="1"/>
</dbReference>
<proteinExistence type="inferred from homology"/>
<dbReference type="GO" id="GO:0006633">
    <property type="term" value="P:fatty acid biosynthetic process"/>
    <property type="evidence" value="ECO:0007669"/>
    <property type="project" value="TreeGrafter"/>
</dbReference>
<evidence type="ECO:0000313" key="4">
    <source>
        <dbReference type="Proteomes" id="UP000002748"/>
    </source>
</evidence>
<dbReference type="InterPro" id="IPR020904">
    <property type="entry name" value="Sc_DH/Rdtase_CS"/>
</dbReference>
<dbReference type="PRINTS" id="PR00081">
    <property type="entry name" value="GDHRDH"/>
</dbReference>
<dbReference type="GO" id="GO:0048038">
    <property type="term" value="F:quinone binding"/>
    <property type="evidence" value="ECO:0007669"/>
    <property type="project" value="TreeGrafter"/>
</dbReference>
<dbReference type="AlphaFoldDB" id="J6EXL4"/>
<evidence type="ECO:0000313" key="3">
    <source>
        <dbReference type="EMBL" id="EJT49399.1"/>
    </source>
</evidence>
<dbReference type="GO" id="GO:0016616">
    <property type="term" value="F:oxidoreductase activity, acting on the CH-OH group of donors, NAD or NADP as acceptor"/>
    <property type="evidence" value="ECO:0007669"/>
    <property type="project" value="TreeGrafter"/>
</dbReference>
<evidence type="ECO:0000256" key="1">
    <source>
        <dbReference type="ARBA" id="ARBA00006484"/>
    </source>
</evidence>
<gene>
    <name evidence="3" type="ORF">A1Q1_01494</name>
</gene>
<dbReference type="HOGENOM" id="CLU_010194_1_0_1"/>
<dbReference type="RefSeq" id="XP_014180008.1">
    <property type="nucleotide sequence ID" value="XM_014324533.1"/>
</dbReference>
<reference evidence="3 4" key="1">
    <citation type="journal article" date="2012" name="Eukaryot. Cell">
        <title>Draft genome sequence of CBS 2479, the standard type strain of Trichosporon asahii.</title>
        <authorList>
            <person name="Yang R.Y."/>
            <person name="Li H.T."/>
            <person name="Zhu H."/>
            <person name="Zhou G.P."/>
            <person name="Wang M."/>
            <person name="Wang L."/>
        </authorList>
    </citation>
    <scope>NUCLEOTIDE SEQUENCE [LARGE SCALE GENOMIC DNA]</scope>
    <source>
        <strain evidence="4">ATCC 90039 / CBS 2479 / JCM 2466 / KCTC 7840 / NCYC 2677 / UAMH 7654</strain>
    </source>
</reference>
<dbReference type="KEGG" id="tasa:A1Q1_01494"/>
<comment type="caution">
    <text evidence="3">The sequence shown here is derived from an EMBL/GenBank/DDBJ whole genome shotgun (WGS) entry which is preliminary data.</text>
</comment>
<evidence type="ECO:0008006" key="5">
    <source>
        <dbReference type="Google" id="ProtNLM"/>
    </source>
</evidence>
<comment type="similarity">
    <text evidence="1">Belongs to the short-chain dehydrogenases/reductases (SDR) family.</text>
</comment>
<dbReference type="Gene3D" id="3.40.50.720">
    <property type="entry name" value="NAD(P)-binding Rossmann-like Domain"/>
    <property type="match status" value="1"/>
</dbReference>
<dbReference type="PANTHER" id="PTHR42760:SF121">
    <property type="entry name" value="3-OXOACYL-(ACYL-CARRIER-PROTEIN) REDUCTASE"/>
    <property type="match status" value="1"/>
</dbReference>
<dbReference type="InterPro" id="IPR002347">
    <property type="entry name" value="SDR_fam"/>
</dbReference>
<organism evidence="3 4">
    <name type="scientific">Trichosporon asahii var. asahii (strain ATCC 90039 / CBS 2479 / JCM 2466 / KCTC 7840 / NBRC 103889/ NCYC 2677 / UAMH 7654)</name>
    <name type="common">Yeast</name>
    <dbReference type="NCBI Taxonomy" id="1186058"/>
    <lineage>
        <taxon>Eukaryota</taxon>
        <taxon>Fungi</taxon>
        <taxon>Dikarya</taxon>
        <taxon>Basidiomycota</taxon>
        <taxon>Agaricomycotina</taxon>
        <taxon>Tremellomycetes</taxon>
        <taxon>Trichosporonales</taxon>
        <taxon>Trichosporonaceae</taxon>
        <taxon>Trichosporon</taxon>
    </lineage>
</organism>
<dbReference type="InterPro" id="IPR036291">
    <property type="entry name" value="NAD(P)-bd_dom_sf"/>
</dbReference>
<dbReference type="PANTHER" id="PTHR42760">
    <property type="entry name" value="SHORT-CHAIN DEHYDROGENASES/REDUCTASES FAMILY MEMBER"/>
    <property type="match status" value="1"/>
</dbReference>
<name>J6EXL4_TRIAS</name>
<dbReference type="GeneID" id="25985008"/>
<protein>
    <recommendedName>
        <fullName evidence="5">NAD(P)-binding protein</fullName>
    </recommendedName>
</protein>
<dbReference type="VEuPathDB" id="FungiDB:A1Q1_01494"/>
<dbReference type="Proteomes" id="UP000002748">
    <property type="component" value="Unassembled WGS sequence"/>
</dbReference>
<dbReference type="EMBL" id="ALBS01000172">
    <property type="protein sequence ID" value="EJT49399.1"/>
    <property type="molecule type" value="Genomic_DNA"/>
</dbReference>
<accession>J6EXL4</accession>
<sequence length="203" mass="21133">MVANAGIAPIYRFVDTPISALDQVYNVNVRGVYLCYQAAARAMIEQGRGGKLIGAASTAGLRGAPNFSAYCASKHAVAGINAAVAEELAPHGITANCYAPTICETDMLTRIDKDLSAIAGAEAGAFIAMVSPTPPLPDRSVFLSSLLPSSSELARANPQRKAAHPMGRNVKVSDVTDTVSWLASEGCKFVTGVLVPITVSLQL</sequence>
<evidence type="ECO:0000256" key="2">
    <source>
        <dbReference type="ARBA" id="ARBA00022857"/>
    </source>
</evidence>
<dbReference type="OrthoDB" id="498125at2759"/>